<sequence>MKVYGTRSSEVSNRLFPLQKDRTLFRKYEYNQEDNRVSYKKAFIIIVAGQSEPDPVESVYKNLWANPDTYGMNGERMAFYVQWVHYWSDLKSSADQDWVI</sequence>
<keyword evidence="1" id="KW-0614">Plasmid</keyword>
<accession>A0AAU7U3T0</accession>
<dbReference type="AlphaFoldDB" id="A0AAU7U3T0"/>
<evidence type="ECO:0000313" key="1">
    <source>
        <dbReference type="EMBL" id="XBV47517.1"/>
    </source>
</evidence>
<dbReference type="RefSeq" id="WP_350262558.1">
    <property type="nucleotide sequence ID" value="NZ_CP158294.1"/>
</dbReference>
<reference evidence="1" key="1">
    <citation type="submission" date="2024-06" db="EMBL/GenBank/DDBJ databases">
        <title>Multiomics insights into the TNT degradation mechanism by Pantoea sp. BJ2 isolated from an ammunition destruction site.</title>
        <authorList>
            <person name="Luo J."/>
        </authorList>
    </citation>
    <scope>NUCLEOTIDE SEQUENCE</scope>
    <source>
        <strain evidence="1">BJ2</strain>
        <plasmid evidence="1">plasmindB</plasmid>
    </source>
</reference>
<protein>
    <submittedName>
        <fullName evidence="1">Uncharacterized protein</fullName>
    </submittedName>
</protein>
<name>A0AAU7U3T0_9GAMM</name>
<geneLocation type="plasmid" evidence="1">
    <name>plasmindB</name>
</geneLocation>
<proteinExistence type="predicted"/>
<organism evidence="1">
    <name type="scientific">Pantoea sp. BJ2</name>
    <dbReference type="NCBI Taxonomy" id="3141322"/>
    <lineage>
        <taxon>Bacteria</taxon>
        <taxon>Pseudomonadati</taxon>
        <taxon>Pseudomonadota</taxon>
        <taxon>Gammaproteobacteria</taxon>
        <taxon>Enterobacterales</taxon>
        <taxon>Erwiniaceae</taxon>
        <taxon>Pantoea</taxon>
    </lineage>
</organism>
<dbReference type="EMBL" id="CP158294">
    <property type="protein sequence ID" value="XBV47517.1"/>
    <property type="molecule type" value="Genomic_DNA"/>
</dbReference>
<gene>
    <name evidence="1" type="ORF">AAF463_24655</name>
</gene>